<dbReference type="Gene3D" id="1.25.40.10">
    <property type="entry name" value="Tetratricopeptide repeat domain"/>
    <property type="match status" value="1"/>
</dbReference>
<name>A0A382APC1_9ZZZZ</name>
<evidence type="ECO:0008006" key="2">
    <source>
        <dbReference type="Google" id="ProtNLM"/>
    </source>
</evidence>
<dbReference type="InterPro" id="IPR010323">
    <property type="entry name" value="DUF924"/>
</dbReference>
<accession>A0A382APC1</accession>
<organism evidence="1">
    <name type="scientific">marine metagenome</name>
    <dbReference type="NCBI Taxonomy" id="408172"/>
    <lineage>
        <taxon>unclassified sequences</taxon>
        <taxon>metagenomes</taxon>
        <taxon>ecological metagenomes</taxon>
    </lineage>
</organism>
<reference evidence="1" key="1">
    <citation type="submission" date="2018-05" db="EMBL/GenBank/DDBJ databases">
        <authorList>
            <person name="Lanie J.A."/>
            <person name="Ng W.-L."/>
            <person name="Kazmierczak K.M."/>
            <person name="Andrzejewski T.M."/>
            <person name="Davidsen T.M."/>
            <person name="Wayne K.J."/>
            <person name="Tettelin H."/>
            <person name="Glass J.I."/>
            <person name="Rusch D."/>
            <person name="Podicherti R."/>
            <person name="Tsui H.-C.T."/>
            <person name="Winkler M.E."/>
        </authorList>
    </citation>
    <scope>NUCLEOTIDE SEQUENCE</scope>
</reference>
<dbReference type="Pfam" id="PF06041">
    <property type="entry name" value="DUF924"/>
    <property type="match status" value="1"/>
</dbReference>
<proteinExistence type="predicted"/>
<sequence length="186" mass="22319">MKERAKAILDFWFVESSPEELFKRSEDFDQKIRNRFMSDYEKVIDNQYEDWQDDPESCVALIILLDQFSRNLFRDDKLAFAQDYKARLITNEAVDRGYLEDINLDQKHFMLLPLLHSEDISDHVYAQNLCDTYLKSHPQFNEIKKAWDDHTYAIKKFGRYPHRNKILGRTSTPEEELFLQQPNSSW</sequence>
<dbReference type="EMBL" id="UINC01026260">
    <property type="protein sequence ID" value="SVB03390.1"/>
    <property type="molecule type" value="Genomic_DNA"/>
</dbReference>
<dbReference type="SUPFAM" id="SSF48452">
    <property type="entry name" value="TPR-like"/>
    <property type="match status" value="1"/>
</dbReference>
<dbReference type="AlphaFoldDB" id="A0A382APC1"/>
<evidence type="ECO:0000313" key="1">
    <source>
        <dbReference type="EMBL" id="SVB03390.1"/>
    </source>
</evidence>
<dbReference type="InterPro" id="IPR011990">
    <property type="entry name" value="TPR-like_helical_dom_sf"/>
</dbReference>
<gene>
    <name evidence="1" type="ORF">METZ01_LOCUS156244</name>
</gene>
<dbReference type="Gene3D" id="1.20.58.320">
    <property type="entry name" value="TPR-like"/>
    <property type="match status" value="1"/>
</dbReference>
<protein>
    <recommendedName>
        <fullName evidence="2">DUF924 domain-containing protein</fullName>
    </recommendedName>
</protein>